<sequence length="289" mass="33658">MRDYGKVYTRFWLKQNVLSWSDSAKLLGLYLLTCPHCNLLGCFRLPIGYVASDLNWDEQQVAKALNELEQDQFLIRCEESGWTLIRSFLKHNPIENPNQGKAAFRLLKDVPADFIGMASLLKSLAAFQARLPEEFSSLFMPDGNPVRDSQRSDDSERSNKPTVKTVNQIQFEDFWDVQIRKEKKAKAKEEWLRMGLNEDHELALEVLTRWKEQRDNRLQYQDRTKTPMPHNWLLNRQWEDEYVRIDEVQQSSTSLKGSNHQLNIEESNRRIAESWAGPGIREVRSSAGG</sequence>
<feature type="compositionally biased region" description="Basic and acidic residues" evidence="1">
    <location>
        <begin position="148"/>
        <end position="159"/>
    </location>
</feature>
<protein>
    <submittedName>
        <fullName evidence="2">Uncharacterized protein</fullName>
    </submittedName>
</protein>
<organism evidence="2">
    <name type="scientific">Vibrio cholerae VC833</name>
    <dbReference type="NCBI Taxonomy" id="1306408"/>
    <lineage>
        <taxon>Bacteria</taxon>
        <taxon>Pseudomonadati</taxon>
        <taxon>Pseudomonadota</taxon>
        <taxon>Gammaproteobacteria</taxon>
        <taxon>Vibrionales</taxon>
        <taxon>Vibrionaceae</taxon>
        <taxon>Vibrio</taxon>
    </lineage>
</organism>
<feature type="region of interest" description="Disordered" evidence="1">
    <location>
        <begin position="138"/>
        <end position="162"/>
    </location>
</feature>
<evidence type="ECO:0000313" key="2">
    <source>
        <dbReference type="EMBL" id="AHM25230.1"/>
    </source>
</evidence>
<dbReference type="EMBL" id="KC886258">
    <property type="protein sequence ID" value="AHM25230.1"/>
    <property type="molecule type" value="Genomic_DNA"/>
</dbReference>
<reference evidence="2" key="1">
    <citation type="journal article" date="2014" name="PLoS ONE">
        <title>Worldwide Occurrence of Integrative Conjugative Element Encoding Multidrug Resistance Determinants in Epidemic Vibrio cholerae O1.</title>
        <authorList>
            <person name="Marin M.A."/>
            <person name="Fonseca E.L."/>
            <person name="Andrade B.N."/>
            <person name="Cabral A.C."/>
            <person name="Vicente A.C."/>
        </authorList>
    </citation>
    <scope>NUCLEOTIDE SEQUENCE</scope>
    <source>
        <strain evidence="2">VC833</strain>
    </source>
</reference>
<dbReference type="AlphaFoldDB" id="A0A096XHN1"/>
<name>A0A096XHN1_VIBCL</name>
<proteinExistence type="predicted"/>
<evidence type="ECO:0000256" key="1">
    <source>
        <dbReference type="SAM" id="MobiDB-lite"/>
    </source>
</evidence>
<gene>
    <name evidence="2" type="ORF">K531_00460</name>
</gene>
<accession>A0A096XHN1</accession>